<sequence>MNTFLSLLIFLLVLFVYIHITHQLKTSEDLEIYELDYTTNKDLQEICDVKQPVLFEFNSIFPEFFENITFDTLSNYETYDVKVKDINDYWKSDESVDYLVLPYQSAQSLITSDPKSSFFIENNDEFIEETGLNKHFYELDYYFKPYMNAQTKFDILTGSKNCITPLRYHTNYRQLFLVNSGKITVKMTPWKSRKYVHPIKDYDNYEFRSPVNCWNPQKQFLNDMDKTKFLEFDVNAGYVLYVPPYWWYSIKFSTEQTLVSGITHNSVMNIVSNIPNLCLYYLQQHNINKKVAKVLNIDTPNHVKEETEQIADVGTSAEL</sequence>
<dbReference type="EMBL" id="MN740890">
    <property type="protein sequence ID" value="QHU16798.1"/>
    <property type="molecule type" value="Genomic_DNA"/>
</dbReference>
<reference evidence="1" key="1">
    <citation type="journal article" date="2020" name="Nature">
        <title>Giant virus diversity and host interactions through global metagenomics.</title>
        <authorList>
            <person name="Schulz F."/>
            <person name="Roux S."/>
            <person name="Paez-Espino D."/>
            <person name="Jungbluth S."/>
            <person name="Walsh D.A."/>
            <person name="Denef V.J."/>
            <person name="McMahon K.D."/>
            <person name="Konstantinidis K.T."/>
            <person name="Eloe-Fadrosh E.A."/>
            <person name="Kyrpides N.C."/>
            <person name="Woyke T."/>
        </authorList>
    </citation>
    <scope>NUCLEOTIDE SEQUENCE</scope>
    <source>
        <strain evidence="1">GVMAG-S-3300012000-53</strain>
    </source>
</reference>
<evidence type="ECO:0000313" key="1">
    <source>
        <dbReference type="EMBL" id="QHU16798.1"/>
    </source>
</evidence>
<name>A0A6C0KKF0_9ZZZZ</name>
<dbReference type="SUPFAM" id="SSF51197">
    <property type="entry name" value="Clavaminate synthase-like"/>
    <property type="match status" value="1"/>
</dbReference>
<evidence type="ECO:0008006" key="2">
    <source>
        <dbReference type="Google" id="ProtNLM"/>
    </source>
</evidence>
<dbReference type="AlphaFoldDB" id="A0A6C0KKF0"/>
<organism evidence="1">
    <name type="scientific">viral metagenome</name>
    <dbReference type="NCBI Taxonomy" id="1070528"/>
    <lineage>
        <taxon>unclassified sequences</taxon>
        <taxon>metagenomes</taxon>
        <taxon>organismal metagenomes</taxon>
    </lineage>
</organism>
<protein>
    <recommendedName>
        <fullName evidence="2">Cupin-like domain-containing protein</fullName>
    </recommendedName>
</protein>
<proteinExistence type="predicted"/>
<accession>A0A6C0KKF0</accession>
<dbReference type="Gene3D" id="2.60.120.650">
    <property type="entry name" value="Cupin"/>
    <property type="match status" value="1"/>
</dbReference>